<keyword evidence="5 8" id="KW-0418">Kinase</keyword>
<keyword evidence="3 8" id="KW-0808">Transferase</keyword>
<accession>A0A160TTU0</accession>
<sequence>MTGWQKIPQLLIFSAPSGGGKTSLAQAIANDCPHVVVSISHTTRSLRRGEVDGVDYFFVSPVVFEQMIERGEFLEYARVFDHYYGTSRGSVDRALAAKQTVILDIDWQGARKVRASNSDAVSVFILPPSIEALQKRLAQRGRDNRDQIDYRMQRAINEMRHYVEYDHIVINDRFDDTVTELKQLVLHQQPPTSAAGLDLAALVNSAENVKLKTSDTPYS</sequence>
<dbReference type="PROSITE" id="PS50052">
    <property type="entry name" value="GUANYLATE_KINASE_2"/>
    <property type="match status" value="1"/>
</dbReference>
<dbReference type="InterPro" id="IPR020590">
    <property type="entry name" value="Guanylate_kinase_CS"/>
</dbReference>
<evidence type="ECO:0000256" key="5">
    <source>
        <dbReference type="ARBA" id="ARBA00022777"/>
    </source>
</evidence>
<dbReference type="InterPro" id="IPR027417">
    <property type="entry name" value="P-loop_NTPase"/>
</dbReference>
<dbReference type="CDD" id="cd00071">
    <property type="entry name" value="GMPK"/>
    <property type="match status" value="1"/>
</dbReference>
<dbReference type="InterPro" id="IPR008145">
    <property type="entry name" value="GK/Ca_channel_bsu"/>
</dbReference>
<evidence type="ECO:0000256" key="6">
    <source>
        <dbReference type="ARBA" id="ARBA00022840"/>
    </source>
</evidence>
<dbReference type="HAMAP" id="MF_00328">
    <property type="entry name" value="Guanylate_kinase"/>
    <property type="match status" value="1"/>
</dbReference>
<protein>
    <recommendedName>
        <fullName evidence="2">guanylate kinase</fullName>
        <ecNumber evidence="2">2.7.4.8</ecNumber>
    </recommendedName>
</protein>
<dbReference type="EMBL" id="CZRL01000097">
    <property type="protein sequence ID" value="CUS53283.1"/>
    <property type="molecule type" value="Genomic_DNA"/>
</dbReference>
<dbReference type="PROSITE" id="PS00856">
    <property type="entry name" value="GUANYLATE_KINASE_1"/>
    <property type="match status" value="1"/>
</dbReference>
<dbReference type="PANTHER" id="PTHR23117:SF13">
    <property type="entry name" value="GUANYLATE KINASE"/>
    <property type="match status" value="1"/>
</dbReference>
<comment type="similarity">
    <text evidence="1">Belongs to the guanylate kinase family.</text>
</comment>
<dbReference type="SUPFAM" id="SSF52540">
    <property type="entry name" value="P-loop containing nucleoside triphosphate hydrolases"/>
    <property type="match status" value="1"/>
</dbReference>
<dbReference type="GO" id="GO:0004385">
    <property type="term" value="F:GMP kinase activity"/>
    <property type="evidence" value="ECO:0007669"/>
    <property type="project" value="UniProtKB-EC"/>
</dbReference>
<dbReference type="Gene3D" id="3.40.50.300">
    <property type="entry name" value="P-loop containing nucleotide triphosphate hydrolases"/>
    <property type="match status" value="1"/>
</dbReference>
<evidence type="ECO:0000256" key="4">
    <source>
        <dbReference type="ARBA" id="ARBA00022741"/>
    </source>
</evidence>
<organism evidence="8">
    <name type="scientific">hydrothermal vent metagenome</name>
    <dbReference type="NCBI Taxonomy" id="652676"/>
    <lineage>
        <taxon>unclassified sequences</taxon>
        <taxon>metagenomes</taxon>
        <taxon>ecological metagenomes</taxon>
    </lineage>
</organism>
<dbReference type="EC" id="2.7.4.8" evidence="2"/>
<dbReference type="GO" id="GO:0005524">
    <property type="term" value="F:ATP binding"/>
    <property type="evidence" value="ECO:0007669"/>
    <property type="project" value="UniProtKB-KW"/>
</dbReference>
<evidence type="ECO:0000256" key="2">
    <source>
        <dbReference type="ARBA" id="ARBA00012961"/>
    </source>
</evidence>
<evidence type="ECO:0000259" key="7">
    <source>
        <dbReference type="PROSITE" id="PS50052"/>
    </source>
</evidence>
<keyword evidence="6" id="KW-0067">ATP-binding</keyword>
<dbReference type="FunFam" id="3.30.63.10:FF:000002">
    <property type="entry name" value="Guanylate kinase 1"/>
    <property type="match status" value="1"/>
</dbReference>
<dbReference type="InterPro" id="IPR008144">
    <property type="entry name" value="Guanylate_kin-like_dom"/>
</dbReference>
<dbReference type="Pfam" id="PF00625">
    <property type="entry name" value="Guanylate_kin"/>
    <property type="match status" value="1"/>
</dbReference>
<dbReference type="PANTHER" id="PTHR23117">
    <property type="entry name" value="GUANYLATE KINASE-RELATED"/>
    <property type="match status" value="1"/>
</dbReference>
<dbReference type="Gene3D" id="3.30.63.10">
    <property type="entry name" value="Guanylate Kinase phosphate binding domain"/>
    <property type="match status" value="1"/>
</dbReference>
<dbReference type="AlphaFoldDB" id="A0A160TTU0"/>
<proteinExistence type="inferred from homology"/>
<keyword evidence="4" id="KW-0547">Nucleotide-binding</keyword>
<gene>
    <name evidence="8" type="ORF">MGWOODY_XGa1353</name>
</gene>
<name>A0A160TTU0_9ZZZZ</name>
<reference evidence="8" key="1">
    <citation type="submission" date="2015-10" db="EMBL/GenBank/DDBJ databases">
        <authorList>
            <person name="Gilbert D.G."/>
        </authorList>
    </citation>
    <scope>NUCLEOTIDE SEQUENCE</scope>
</reference>
<evidence type="ECO:0000256" key="3">
    <source>
        <dbReference type="ARBA" id="ARBA00022679"/>
    </source>
</evidence>
<dbReference type="InterPro" id="IPR017665">
    <property type="entry name" value="Guanylate_kinase"/>
</dbReference>
<dbReference type="SMART" id="SM00072">
    <property type="entry name" value="GuKc"/>
    <property type="match status" value="1"/>
</dbReference>
<dbReference type="GO" id="GO:0005829">
    <property type="term" value="C:cytosol"/>
    <property type="evidence" value="ECO:0007669"/>
    <property type="project" value="TreeGrafter"/>
</dbReference>
<dbReference type="NCBIfam" id="TIGR03263">
    <property type="entry name" value="guanyl_kin"/>
    <property type="match status" value="1"/>
</dbReference>
<feature type="domain" description="Guanylate kinase-like" evidence="7">
    <location>
        <begin position="8"/>
        <end position="186"/>
    </location>
</feature>
<evidence type="ECO:0000256" key="1">
    <source>
        <dbReference type="ARBA" id="ARBA00005790"/>
    </source>
</evidence>
<evidence type="ECO:0000313" key="8">
    <source>
        <dbReference type="EMBL" id="CUS53283.1"/>
    </source>
</evidence>